<dbReference type="PROSITE" id="PS51375">
    <property type="entry name" value="PPR"/>
    <property type="match status" value="3"/>
</dbReference>
<dbReference type="Pfam" id="PF13041">
    <property type="entry name" value="PPR_2"/>
    <property type="match status" value="1"/>
</dbReference>
<dbReference type="Pfam" id="PF01535">
    <property type="entry name" value="PPR"/>
    <property type="match status" value="3"/>
</dbReference>
<evidence type="ECO:0000256" key="1">
    <source>
        <dbReference type="ARBA" id="ARBA00007626"/>
    </source>
</evidence>
<dbReference type="STRING" id="22663.A0A2I0IH54"/>
<protein>
    <submittedName>
        <fullName evidence="3">Uncharacterized protein</fullName>
    </submittedName>
</protein>
<reference evidence="3 4" key="1">
    <citation type="submission" date="2017-11" db="EMBL/GenBank/DDBJ databases">
        <title>De-novo sequencing of pomegranate (Punica granatum L.) genome.</title>
        <authorList>
            <person name="Akparov Z."/>
            <person name="Amiraslanov A."/>
            <person name="Hajiyeva S."/>
            <person name="Abbasov M."/>
            <person name="Kaur K."/>
            <person name="Hamwieh A."/>
            <person name="Solovyev V."/>
            <person name="Salamov A."/>
            <person name="Braich B."/>
            <person name="Kosarev P."/>
            <person name="Mahmoud A."/>
            <person name="Hajiyev E."/>
            <person name="Babayeva S."/>
            <person name="Izzatullayeva V."/>
            <person name="Mammadov A."/>
            <person name="Mammadov A."/>
            <person name="Sharifova S."/>
            <person name="Ojaghi J."/>
            <person name="Eynullazada K."/>
            <person name="Bayramov B."/>
            <person name="Abdulazimova A."/>
            <person name="Shahmuradov I."/>
        </authorList>
    </citation>
    <scope>NUCLEOTIDE SEQUENCE [LARGE SCALE GENOMIC DNA]</scope>
    <source>
        <strain evidence="4">cv. AG2017</strain>
        <tissue evidence="3">Leaf</tissue>
    </source>
</reference>
<evidence type="ECO:0000313" key="3">
    <source>
        <dbReference type="EMBL" id="PKI43020.1"/>
    </source>
</evidence>
<sequence length="402" mass="45031">MASLLRHPALRIPKSLFSTAAAAATRTPQPPPLPPPFPAFRAARSAILSERDPEKLTKLFEQCSAFATFRRHRPLYRRSIAKLARAKRLDLVDRLVGNEAQNSVSKTEGFWIRLMMLYSSAGMPEQALGVFNSVCDTKACPLTERSLCAFLTIHLKSKSPESLNLPELLRTASDKINLKPTAQSLNLVLKALVQWRDVDSAVNWVKEMETVWNVKPTIESYTILLRAHLKNGNFSAFDGVVKEIARKSLECNLAAYNLRIMRLCKGKECARAKKLLDEMLAKGIGPSSTSYNAIIDGNCRLGDFESAKKVLDSMPTRPSSHPYFSLIRAMVKEEEFDSALEVCKEIMRRKWIPPFEATQGLVDGLLKMSRREEAKMVVEKMKKRLKGEAVGSWANIEAAIPL</sequence>
<evidence type="ECO:0000256" key="2">
    <source>
        <dbReference type="ARBA" id="ARBA00022737"/>
    </source>
</evidence>
<dbReference type="InterPro" id="IPR050667">
    <property type="entry name" value="PPR-containing_protein"/>
</dbReference>
<dbReference type="EMBL" id="PGOL01003099">
    <property type="protein sequence ID" value="PKI43020.1"/>
    <property type="molecule type" value="Genomic_DNA"/>
</dbReference>
<dbReference type="NCBIfam" id="TIGR00756">
    <property type="entry name" value="PPR"/>
    <property type="match status" value="3"/>
</dbReference>
<dbReference type="InterPro" id="IPR002885">
    <property type="entry name" value="PPR_rpt"/>
</dbReference>
<accession>A0A2I0IH54</accession>
<keyword evidence="2" id="KW-0677">Repeat</keyword>
<gene>
    <name evidence="3" type="ORF">CRG98_036598</name>
</gene>
<comment type="similarity">
    <text evidence="1">Belongs to the PPR family. P subfamily.</text>
</comment>
<organism evidence="3 4">
    <name type="scientific">Punica granatum</name>
    <name type="common">Pomegranate</name>
    <dbReference type="NCBI Taxonomy" id="22663"/>
    <lineage>
        <taxon>Eukaryota</taxon>
        <taxon>Viridiplantae</taxon>
        <taxon>Streptophyta</taxon>
        <taxon>Embryophyta</taxon>
        <taxon>Tracheophyta</taxon>
        <taxon>Spermatophyta</taxon>
        <taxon>Magnoliopsida</taxon>
        <taxon>eudicotyledons</taxon>
        <taxon>Gunneridae</taxon>
        <taxon>Pentapetalae</taxon>
        <taxon>rosids</taxon>
        <taxon>malvids</taxon>
        <taxon>Myrtales</taxon>
        <taxon>Lythraceae</taxon>
        <taxon>Punica</taxon>
    </lineage>
</organism>
<dbReference type="AlphaFoldDB" id="A0A2I0IH54"/>
<dbReference type="InterPro" id="IPR011990">
    <property type="entry name" value="TPR-like_helical_dom_sf"/>
</dbReference>
<dbReference type="Gene3D" id="1.25.40.10">
    <property type="entry name" value="Tetratricopeptide repeat domain"/>
    <property type="match status" value="2"/>
</dbReference>
<dbReference type="GeneID" id="116188287"/>
<name>A0A2I0IH54_PUNGR</name>
<dbReference type="PANTHER" id="PTHR47939">
    <property type="entry name" value="MEMBRANE-ASSOCIATED SALT-INDUCIBLE PROTEIN-LIKE"/>
    <property type="match status" value="1"/>
</dbReference>
<dbReference type="PANTHER" id="PTHR47939:SF11">
    <property type="entry name" value="TETRATRICOPEPTIDE-LIKE HELICAL DOMAIN SUPERFAMILY"/>
    <property type="match status" value="1"/>
</dbReference>
<dbReference type="OrthoDB" id="185373at2759"/>
<evidence type="ECO:0000313" key="4">
    <source>
        <dbReference type="Proteomes" id="UP000233551"/>
    </source>
</evidence>
<keyword evidence="4" id="KW-1185">Reference proteome</keyword>
<dbReference type="Proteomes" id="UP000233551">
    <property type="component" value="Unassembled WGS sequence"/>
</dbReference>
<proteinExistence type="inferred from homology"/>
<comment type="caution">
    <text evidence="3">The sequence shown here is derived from an EMBL/GenBank/DDBJ whole genome shotgun (WGS) entry which is preliminary data.</text>
</comment>